<evidence type="ECO:0000256" key="1">
    <source>
        <dbReference type="ARBA" id="ARBA00000085"/>
    </source>
</evidence>
<keyword evidence="11" id="KW-1185">Reference proteome</keyword>
<keyword evidence="3" id="KW-0597">Phosphoprotein</keyword>
<dbReference type="PRINTS" id="PR00344">
    <property type="entry name" value="BCTRLSENSOR"/>
</dbReference>
<proteinExistence type="predicted"/>
<keyword evidence="6" id="KW-0902">Two-component regulatory system</keyword>
<organism evidence="10 11">
    <name type="scientific">Rhizobium azibense</name>
    <dbReference type="NCBI Taxonomy" id="1136135"/>
    <lineage>
        <taxon>Bacteria</taxon>
        <taxon>Pseudomonadati</taxon>
        <taxon>Pseudomonadota</taxon>
        <taxon>Alphaproteobacteria</taxon>
        <taxon>Hyphomicrobiales</taxon>
        <taxon>Rhizobiaceae</taxon>
        <taxon>Rhizobium/Agrobacterium group</taxon>
        <taxon>Rhizobium</taxon>
    </lineage>
</organism>
<name>A0A4R3QUR1_9HYPH</name>
<dbReference type="InterPro" id="IPR005467">
    <property type="entry name" value="His_kinase_dom"/>
</dbReference>
<dbReference type="Pfam" id="PF00512">
    <property type="entry name" value="HisKA"/>
    <property type="match status" value="1"/>
</dbReference>
<dbReference type="CDD" id="cd00075">
    <property type="entry name" value="HATPase"/>
    <property type="match status" value="1"/>
</dbReference>
<feature type="transmembrane region" description="Helical" evidence="8">
    <location>
        <begin position="357"/>
        <end position="383"/>
    </location>
</feature>
<evidence type="ECO:0000256" key="8">
    <source>
        <dbReference type="SAM" id="Phobius"/>
    </source>
</evidence>
<keyword evidence="7" id="KW-0175">Coiled coil</keyword>
<dbReference type="SMART" id="SM00388">
    <property type="entry name" value="HisKA"/>
    <property type="match status" value="1"/>
</dbReference>
<dbReference type="PANTHER" id="PTHR43711">
    <property type="entry name" value="TWO-COMPONENT HISTIDINE KINASE"/>
    <property type="match status" value="1"/>
</dbReference>
<evidence type="ECO:0000259" key="9">
    <source>
        <dbReference type="PROSITE" id="PS50109"/>
    </source>
</evidence>
<dbReference type="EC" id="2.7.13.3" evidence="2"/>
<dbReference type="Pfam" id="PF02518">
    <property type="entry name" value="HATPase_c"/>
    <property type="match status" value="1"/>
</dbReference>
<dbReference type="Proteomes" id="UP000295547">
    <property type="component" value="Unassembled WGS sequence"/>
</dbReference>
<evidence type="ECO:0000256" key="3">
    <source>
        <dbReference type="ARBA" id="ARBA00022553"/>
    </source>
</evidence>
<dbReference type="Gene3D" id="1.10.287.130">
    <property type="match status" value="1"/>
</dbReference>
<dbReference type="PANTHER" id="PTHR43711:SF26">
    <property type="entry name" value="SENSOR HISTIDINE KINASE RCSC"/>
    <property type="match status" value="1"/>
</dbReference>
<dbReference type="SUPFAM" id="SSF55874">
    <property type="entry name" value="ATPase domain of HSP90 chaperone/DNA topoisomerase II/histidine kinase"/>
    <property type="match status" value="1"/>
</dbReference>
<comment type="caution">
    <text evidence="10">The sequence shown here is derived from an EMBL/GenBank/DDBJ whole genome shotgun (WGS) entry which is preliminary data.</text>
</comment>
<keyword evidence="8" id="KW-0472">Membrane</keyword>
<reference evidence="10 11" key="1">
    <citation type="submission" date="2019-03" db="EMBL/GenBank/DDBJ databases">
        <title>Genomic Encyclopedia of Type Strains, Phase IV (KMG-V): Genome sequencing to study the core and pangenomes of soil and plant-associated prokaryotes.</title>
        <authorList>
            <person name="Whitman W."/>
        </authorList>
    </citation>
    <scope>NUCLEOTIDE SEQUENCE [LARGE SCALE GENOMIC DNA]</scope>
    <source>
        <strain evidence="10 11">Gr42</strain>
    </source>
</reference>
<keyword evidence="8" id="KW-0812">Transmembrane</keyword>
<sequence>MVAHVARTLECPRPETGPLRPRPRLFPLVIAIGDSHASGHHLCVEIDAAAPADDEQSVIVVSSGAAASGITFGHQSLQCLFCRPAASPALSAALAALVELRRIDALQPHAFGTGRQAVTVCRMKPAGMQGIGPVVELCGKQPDQRKNCQSGDTVAYRFKTTRHAFASLKNKPLAKMANNFLRIAGYGGTIRGSSIIVHMSTGVSTSTDKIIVDKSRSHRNKPVSRAVRQTRERLQSGHSSAAAFDRDALRMYMSAFIQGASIMPLFVIIVAVLGIYFTGNTQILLWSVLTLTAYAANIYLVRRARKKEMSPDSARKWRRILLFGQLMIGSCWAVFALQQCDACDPAGFILFKGATLLIALSVTAMSNFMLTPAVLVAFAPSVVALAAKAGVSRDLLELSLAAVFTTTVIFFNYISDRLFQSNLKILSFQSEKDDLIAELEVAKSMSDEARRRAEEANLAKSRFLASMSHELRTPLNAILGFSEVMSAEVMGPLNNPTYKEYTNDIHRSGQHLLNLINEILDLSRIEAGKYELIEEAISLLDIAEDCIGMVQLRARGKNISITQQFERELPSVWADEKSLRQVVLNLLSNAVKFTPQAGEIHVKVGWTAGGGQYISIKDNGPGIPEDEIPVVLSAFGQGSIAIKSAEQGTGLGLPIVQAILAKHDGQFVLKSKLREGTEVIAILPAKRVLQSLPAVEEAQPVSRKRKSFA</sequence>
<dbReference type="SMART" id="SM00387">
    <property type="entry name" value="HATPase_c"/>
    <property type="match status" value="1"/>
</dbReference>
<dbReference type="InterPro" id="IPR050736">
    <property type="entry name" value="Sensor_HK_Regulatory"/>
</dbReference>
<feature type="transmembrane region" description="Helical" evidence="8">
    <location>
        <begin position="320"/>
        <end position="337"/>
    </location>
</feature>
<dbReference type="InterPro" id="IPR036890">
    <property type="entry name" value="HATPase_C_sf"/>
</dbReference>
<dbReference type="CDD" id="cd00082">
    <property type="entry name" value="HisKA"/>
    <property type="match status" value="1"/>
</dbReference>
<evidence type="ECO:0000256" key="2">
    <source>
        <dbReference type="ARBA" id="ARBA00012438"/>
    </source>
</evidence>
<dbReference type="InterPro" id="IPR004358">
    <property type="entry name" value="Sig_transdc_His_kin-like_C"/>
</dbReference>
<dbReference type="AlphaFoldDB" id="A0A4R3QUR1"/>
<keyword evidence="4" id="KW-0808">Transferase</keyword>
<dbReference type="InterPro" id="IPR036097">
    <property type="entry name" value="HisK_dim/P_sf"/>
</dbReference>
<dbReference type="InterPro" id="IPR003661">
    <property type="entry name" value="HisK_dim/P_dom"/>
</dbReference>
<protein>
    <recommendedName>
        <fullName evidence="2">histidine kinase</fullName>
        <ecNumber evidence="2">2.7.13.3</ecNumber>
    </recommendedName>
</protein>
<feature type="transmembrane region" description="Helical" evidence="8">
    <location>
        <begin position="283"/>
        <end position="300"/>
    </location>
</feature>
<accession>A0A4R3QUR1</accession>
<comment type="catalytic activity">
    <reaction evidence="1">
        <text>ATP + protein L-histidine = ADP + protein N-phospho-L-histidine.</text>
        <dbReference type="EC" id="2.7.13.3"/>
    </reaction>
</comment>
<evidence type="ECO:0000313" key="10">
    <source>
        <dbReference type="EMBL" id="TCU25781.1"/>
    </source>
</evidence>
<feature type="transmembrane region" description="Helical" evidence="8">
    <location>
        <begin position="395"/>
        <end position="414"/>
    </location>
</feature>
<evidence type="ECO:0000256" key="4">
    <source>
        <dbReference type="ARBA" id="ARBA00022679"/>
    </source>
</evidence>
<dbReference type="InterPro" id="IPR003594">
    <property type="entry name" value="HATPase_dom"/>
</dbReference>
<evidence type="ECO:0000256" key="6">
    <source>
        <dbReference type="ARBA" id="ARBA00023012"/>
    </source>
</evidence>
<evidence type="ECO:0000313" key="11">
    <source>
        <dbReference type="Proteomes" id="UP000295547"/>
    </source>
</evidence>
<feature type="coiled-coil region" evidence="7">
    <location>
        <begin position="432"/>
        <end position="459"/>
    </location>
</feature>
<keyword evidence="5 10" id="KW-0418">Kinase</keyword>
<evidence type="ECO:0000256" key="7">
    <source>
        <dbReference type="SAM" id="Coils"/>
    </source>
</evidence>
<dbReference type="SUPFAM" id="SSF47384">
    <property type="entry name" value="Homodimeric domain of signal transducing histidine kinase"/>
    <property type="match status" value="1"/>
</dbReference>
<dbReference type="Gene3D" id="3.30.565.10">
    <property type="entry name" value="Histidine kinase-like ATPase, C-terminal domain"/>
    <property type="match status" value="1"/>
</dbReference>
<feature type="transmembrane region" description="Helical" evidence="8">
    <location>
        <begin position="255"/>
        <end position="277"/>
    </location>
</feature>
<feature type="domain" description="Histidine kinase" evidence="9">
    <location>
        <begin position="466"/>
        <end position="687"/>
    </location>
</feature>
<gene>
    <name evidence="10" type="ORF">EV130_105439</name>
</gene>
<dbReference type="GO" id="GO:0000155">
    <property type="term" value="F:phosphorelay sensor kinase activity"/>
    <property type="evidence" value="ECO:0007669"/>
    <property type="project" value="InterPro"/>
</dbReference>
<evidence type="ECO:0000256" key="5">
    <source>
        <dbReference type="ARBA" id="ARBA00022777"/>
    </source>
</evidence>
<keyword evidence="8" id="KW-1133">Transmembrane helix</keyword>
<dbReference type="EMBL" id="SMBJ01000005">
    <property type="protein sequence ID" value="TCU25781.1"/>
    <property type="molecule type" value="Genomic_DNA"/>
</dbReference>
<dbReference type="PROSITE" id="PS50109">
    <property type="entry name" value="HIS_KIN"/>
    <property type="match status" value="1"/>
</dbReference>